<reference evidence="3" key="1">
    <citation type="submission" date="2017-01" db="EMBL/GenBank/DDBJ databases">
        <authorList>
            <person name="Brunel B."/>
        </authorList>
    </citation>
    <scope>NUCLEOTIDE SEQUENCE [LARGE SCALE GENOMIC DNA]</scope>
</reference>
<evidence type="ECO:0000313" key="2">
    <source>
        <dbReference type="EMBL" id="SIT57339.1"/>
    </source>
</evidence>
<dbReference type="STRING" id="1631249.BQ8794_330050"/>
<evidence type="ECO:0000256" key="1">
    <source>
        <dbReference type="SAM" id="MobiDB-lite"/>
    </source>
</evidence>
<protein>
    <submittedName>
        <fullName evidence="2">Uncharacterized protein</fullName>
    </submittedName>
</protein>
<keyword evidence="3" id="KW-1185">Reference proteome</keyword>
<organism evidence="2 3">
    <name type="scientific">Mesorhizobium prunaredense</name>
    <dbReference type="NCBI Taxonomy" id="1631249"/>
    <lineage>
        <taxon>Bacteria</taxon>
        <taxon>Pseudomonadati</taxon>
        <taxon>Pseudomonadota</taxon>
        <taxon>Alphaproteobacteria</taxon>
        <taxon>Hyphomicrobiales</taxon>
        <taxon>Phyllobacteriaceae</taxon>
        <taxon>Mesorhizobium</taxon>
    </lineage>
</organism>
<dbReference type="AlphaFoldDB" id="A0A1R3VBT1"/>
<feature type="compositionally biased region" description="Basic and acidic residues" evidence="1">
    <location>
        <begin position="113"/>
        <end position="134"/>
    </location>
</feature>
<feature type="region of interest" description="Disordered" evidence="1">
    <location>
        <begin position="74"/>
        <end position="134"/>
    </location>
</feature>
<dbReference type="EMBL" id="FTPD01000027">
    <property type="protein sequence ID" value="SIT57339.1"/>
    <property type="molecule type" value="Genomic_DNA"/>
</dbReference>
<sequence length="134" mass="15610">MVNSEWRQGRRSYHHSPFTIHLIELRPPARPFQAVDGNKTDINPTPRFHAAALAKVNRPSTATGLELAYVSNLSHARNPRRHPSVWQEHRRQQCRHLDPSRPDGRHHRPLGRRQVDAFAHDQPPHRSEPRVDFL</sequence>
<gene>
    <name evidence="2" type="ORF">BQ8794_330050</name>
</gene>
<name>A0A1R3VBT1_9HYPH</name>
<proteinExistence type="predicted"/>
<accession>A0A1R3VBT1</accession>
<evidence type="ECO:0000313" key="3">
    <source>
        <dbReference type="Proteomes" id="UP000188388"/>
    </source>
</evidence>
<dbReference type="Proteomes" id="UP000188388">
    <property type="component" value="Unassembled WGS sequence"/>
</dbReference>
<feature type="compositionally biased region" description="Basic and acidic residues" evidence="1">
    <location>
        <begin position="87"/>
        <end position="103"/>
    </location>
</feature>